<dbReference type="OrthoDB" id="20966at2"/>
<dbReference type="RefSeq" id="WP_054403616.1">
    <property type="nucleotide sequence ID" value="NZ_LIUT01000001.1"/>
</dbReference>
<evidence type="ECO:0008006" key="3">
    <source>
        <dbReference type="Google" id="ProtNLM"/>
    </source>
</evidence>
<dbReference type="SUPFAM" id="SSF56059">
    <property type="entry name" value="Glutathione synthetase ATP-binding domain-like"/>
    <property type="match status" value="1"/>
</dbReference>
<keyword evidence="2" id="KW-1185">Reference proteome</keyword>
<organism evidence="1 2">
    <name type="scientific">Paenibacillus solani</name>
    <dbReference type="NCBI Taxonomy" id="1705565"/>
    <lineage>
        <taxon>Bacteria</taxon>
        <taxon>Bacillati</taxon>
        <taxon>Bacillota</taxon>
        <taxon>Bacilli</taxon>
        <taxon>Bacillales</taxon>
        <taxon>Paenibacillaceae</taxon>
        <taxon>Paenibacillus</taxon>
    </lineage>
</organism>
<dbReference type="AlphaFoldDB" id="A0A0M1P8C0"/>
<sequence>MSSSEPGVIPKIIMGTFDPETRWRDSDLTRLPAMPDKDREAIVLCMDELLFPFCEPHDVLYSRCRIDPALHEYLNGLNFSFQTRYLYDLNNEKMPLPGPDVFKQCMFRLAADQAQNFTSDNRVLQTVGSDYLENAVLPRSISPINVPGDLQQTLLPDEFVSTHAMHILSPYAITADTLAYQHTAGPFGPLPDLETVVRVNSKLYSNQLLARIGEKSYGTEANSAAEIVAAGNILLKHGPYLLKDPFGVSGKGNLLIESEAMQRIIAKHLLAQEAGGLRSQFLLEPLLHKEIDFSSHWFIREDGKREFISVQRMMNHQQNYSGSIKADEDVLRMLEDAGYFNVIDKALRLLAEDGYHGFVCFDSMILTDGEVVPIVEINARKSMGLINSYLDKHWEPYGQTGWLTFLSLGLPEGFTIGKLLQVLGNSGLLVTVPGSYGIVPLSSNTVMVNEIITRRRMAEGLQNKRGMPKGRLYVAVLGRDDGHRSELVESLRQVLADMSVKVYN</sequence>
<name>A0A0M1P8C0_9BACL</name>
<proteinExistence type="predicted"/>
<comment type="caution">
    <text evidence="1">The sequence shown here is derived from an EMBL/GenBank/DDBJ whole genome shotgun (WGS) entry which is preliminary data.</text>
</comment>
<evidence type="ECO:0000313" key="1">
    <source>
        <dbReference type="EMBL" id="KOR90733.1"/>
    </source>
</evidence>
<evidence type="ECO:0000313" key="2">
    <source>
        <dbReference type="Proteomes" id="UP000036932"/>
    </source>
</evidence>
<dbReference type="Proteomes" id="UP000036932">
    <property type="component" value="Unassembled WGS sequence"/>
</dbReference>
<protein>
    <recommendedName>
        <fullName evidence="3">ATP-grasp domain-containing protein</fullName>
    </recommendedName>
</protein>
<reference evidence="2" key="1">
    <citation type="submission" date="2015-08" db="EMBL/GenBank/DDBJ databases">
        <title>Genome sequencing project for genomic taxonomy and phylogenomics of Bacillus-like bacteria.</title>
        <authorList>
            <person name="Liu B."/>
            <person name="Wang J."/>
            <person name="Zhu Y."/>
            <person name="Liu G."/>
            <person name="Chen Q."/>
            <person name="Chen Z."/>
            <person name="Lan J."/>
            <person name="Che J."/>
            <person name="Ge C."/>
            <person name="Shi H."/>
            <person name="Pan Z."/>
            <person name="Liu X."/>
        </authorList>
    </citation>
    <scope>NUCLEOTIDE SEQUENCE [LARGE SCALE GENOMIC DNA]</scope>
    <source>
        <strain evidence="2">FJAT-22460</strain>
    </source>
</reference>
<dbReference type="EMBL" id="LIUT01000001">
    <property type="protein sequence ID" value="KOR90733.1"/>
    <property type="molecule type" value="Genomic_DNA"/>
</dbReference>
<accession>A0A0M1P8C0</accession>
<dbReference type="PATRIC" id="fig|1705565.3.peg.4172"/>
<gene>
    <name evidence="1" type="ORF">AM231_10880</name>
</gene>